<dbReference type="Pfam" id="PF07707">
    <property type="entry name" value="BACK"/>
    <property type="match status" value="1"/>
</dbReference>
<evidence type="ECO:0000313" key="6">
    <source>
        <dbReference type="Proteomes" id="UP001149090"/>
    </source>
</evidence>
<evidence type="ECO:0000256" key="1">
    <source>
        <dbReference type="ARBA" id="ARBA00022441"/>
    </source>
</evidence>
<dbReference type="InterPro" id="IPR006571">
    <property type="entry name" value="TLDc_dom"/>
</dbReference>
<sequence>MQFYKNQSKLANDFSTFLETKIFSDFQIINENTNTIFNCHKFVLFARSSYFQGLFRSQMKESQEGKVEISGITDQTMEKILNFLYSGTIEYSPENAFELLLATQKLMITDENFVNTLISFIQQNINIENAMDAFVLSYSFNIENLSTFCSSFIQKNIKELQKKGIFNSLTEQEIHIILDTNQTFLEKEIQKLRSLILWAQSKLELPLSTNELTSFSKNQIEAIRNKISPFIHKIHFCEISPLDIFPYSSIGLISEQIYTNINNLNIFLKKSNEKLAEFLRFKFRNDFKNFQIFVPKISTPKGSNIIRSFSREHYLLHKLQESIPTFDFINSCSLIYSSLKDGFTPKEFHLKCDNKGPCLVLFKTQNEIIFGGFSSVDKKKEEQKDKKKENQSYWISDPNSLIFSLKTGPFDFSNHINVAPIINTRSDFAIFYAPNCGPQFGTDIVVSSSKDPSKPFDTFYSSYGDFGVTKFTLLSGLSQNHRKTRSFFAGVEKDWKIQVMEVFAQENSN</sequence>
<dbReference type="PANTHER" id="PTHR45632:SF3">
    <property type="entry name" value="KELCH-LIKE PROTEIN 32"/>
    <property type="match status" value="1"/>
</dbReference>
<comment type="caution">
    <text evidence="5">The sequence shown here is derived from an EMBL/GenBank/DDBJ whole genome shotgun (WGS) entry which is preliminary data.</text>
</comment>
<dbReference type="AlphaFoldDB" id="A0A9Q0LME3"/>
<gene>
    <name evidence="5" type="ORF">M0811_07541</name>
</gene>
<dbReference type="OrthoDB" id="9643656at2759"/>
<evidence type="ECO:0000313" key="5">
    <source>
        <dbReference type="EMBL" id="KAJ5075190.1"/>
    </source>
</evidence>
<keyword evidence="6" id="KW-1185">Reference proteome</keyword>
<dbReference type="PROSITE" id="PS51886">
    <property type="entry name" value="TLDC"/>
    <property type="match status" value="1"/>
</dbReference>
<dbReference type="SUPFAM" id="SSF54695">
    <property type="entry name" value="POZ domain"/>
    <property type="match status" value="1"/>
</dbReference>
<dbReference type="InterPro" id="IPR000210">
    <property type="entry name" value="BTB/POZ_dom"/>
</dbReference>
<keyword evidence="1" id="KW-0880">Kelch repeat</keyword>
<evidence type="ECO:0000259" key="4">
    <source>
        <dbReference type="PROSITE" id="PS51886"/>
    </source>
</evidence>
<dbReference type="InterPro" id="IPR011705">
    <property type="entry name" value="BACK"/>
</dbReference>
<dbReference type="SMART" id="SM00584">
    <property type="entry name" value="TLDc"/>
    <property type="match status" value="1"/>
</dbReference>
<feature type="domain" description="TLDc" evidence="4">
    <location>
        <begin position="304"/>
        <end position="509"/>
    </location>
</feature>
<dbReference type="PANTHER" id="PTHR45632">
    <property type="entry name" value="LD33804P"/>
    <property type="match status" value="1"/>
</dbReference>
<dbReference type="CDD" id="cd18186">
    <property type="entry name" value="BTB_POZ_ZBTB_KLHL-like"/>
    <property type="match status" value="1"/>
</dbReference>
<dbReference type="Proteomes" id="UP001149090">
    <property type="component" value="Unassembled WGS sequence"/>
</dbReference>
<dbReference type="Pfam" id="PF00651">
    <property type="entry name" value="BTB"/>
    <property type="match status" value="1"/>
</dbReference>
<evidence type="ECO:0008006" key="7">
    <source>
        <dbReference type="Google" id="ProtNLM"/>
    </source>
</evidence>
<evidence type="ECO:0000256" key="2">
    <source>
        <dbReference type="ARBA" id="ARBA00022737"/>
    </source>
</evidence>
<dbReference type="InterPro" id="IPR011333">
    <property type="entry name" value="SKP1/BTB/POZ_sf"/>
</dbReference>
<accession>A0A9Q0LME3</accession>
<dbReference type="EMBL" id="JAPDFW010000066">
    <property type="protein sequence ID" value="KAJ5075190.1"/>
    <property type="molecule type" value="Genomic_DNA"/>
</dbReference>
<dbReference type="Pfam" id="PF07534">
    <property type="entry name" value="TLD"/>
    <property type="match status" value="1"/>
</dbReference>
<dbReference type="PROSITE" id="PS50097">
    <property type="entry name" value="BTB"/>
    <property type="match status" value="1"/>
</dbReference>
<feature type="domain" description="BTB" evidence="3">
    <location>
        <begin position="24"/>
        <end position="93"/>
    </location>
</feature>
<evidence type="ECO:0000259" key="3">
    <source>
        <dbReference type="PROSITE" id="PS50097"/>
    </source>
</evidence>
<dbReference type="CDD" id="cd14733">
    <property type="entry name" value="BACK"/>
    <property type="match status" value="1"/>
</dbReference>
<keyword evidence="2" id="KW-0677">Repeat</keyword>
<dbReference type="SMART" id="SM00225">
    <property type="entry name" value="BTB"/>
    <property type="match status" value="1"/>
</dbReference>
<proteinExistence type="predicted"/>
<reference evidence="5" key="1">
    <citation type="submission" date="2022-10" db="EMBL/GenBank/DDBJ databases">
        <title>Novel sulphate-reducing endosymbionts in the free-living metamonad Anaeramoeba.</title>
        <authorList>
            <person name="Jerlstrom-Hultqvist J."/>
            <person name="Cepicka I."/>
            <person name="Gallot-Lavallee L."/>
            <person name="Salas-Leiva D."/>
            <person name="Curtis B.A."/>
            <person name="Zahonova K."/>
            <person name="Pipaliya S."/>
            <person name="Dacks J."/>
            <person name="Roger A.J."/>
        </authorList>
    </citation>
    <scope>NUCLEOTIDE SEQUENCE</scope>
    <source>
        <strain evidence="5">BMAN</strain>
    </source>
</reference>
<organism evidence="5 6">
    <name type="scientific">Anaeramoeba ignava</name>
    <name type="common">Anaerobic marine amoeba</name>
    <dbReference type="NCBI Taxonomy" id="1746090"/>
    <lineage>
        <taxon>Eukaryota</taxon>
        <taxon>Metamonada</taxon>
        <taxon>Anaeramoebidae</taxon>
        <taxon>Anaeramoeba</taxon>
    </lineage>
</organism>
<name>A0A9Q0LME3_ANAIG</name>
<dbReference type="Gene3D" id="1.25.40.420">
    <property type="match status" value="1"/>
</dbReference>
<protein>
    <recommendedName>
        <fullName evidence="7">BTB/POZ domain-containing protein</fullName>
    </recommendedName>
</protein>
<dbReference type="Gene3D" id="3.30.710.10">
    <property type="entry name" value="Potassium Channel Kv1.1, Chain A"/>
    <property type="match status" value="1"/>
</dbReference>